<gene>
    <name evidence="3" type="ORF">MKQ68_24035</name>
</gene>
<sequence>MKKLLYLLSIALVTATSASAKSDCEVVVPGPGDGAVIANNGDKGNNNDKGGPATGPTTSTSTTTSNAAKTAKASRFQDFIWMVPGEAVKVDDEEMEKAVVGLYKWYLQNEVKLNNSQASQVSQGKSMAAPFKIDPKALQQYFQFIKKNFPGLSEESLGDKTSSVQKKLAPVTAVDDVEAPMPITNK</sequence>
<accession>A0ABY6J0I4</accession>
<evidence type="ECO:0008006" key="5">
    <source>
        <dbReference type="Google" id="ProtNLM"/>
    </source>
</evidence>
<dbReference type="Proteomes" id="UP001162741">
    <property type="component" value="Chromosome"/>
</dbReference>
<reference evidence="3" key="1">
    <citation type="submission" date="2022-10" db="EMBL/GenBank/DDBJ databases">
        <title>Chitinophaga sp. nov., isolated from soil.</title>
        <authorList>
            <person name="Jeon C.O."/>
        </authorList>
    </citation>
    <scope>NUCLEOTIDE SEQUENCE</scope>
    <source>
        <strain evidence="3">R8</strain>
    </source>
</reference>
<feature type="chain" id="PRO_5045150548" description="Lipoprotein" evidence="2">
    <location>
        <begin position="21"/>
        <end position="186"/>
    </location>
</feature>
<proteinExistence type="predicted"/>
<feature type="region of interest" description="Disordered" evidence="1">
    <location>
        <begin position="35"/>
        <end position="68"/>
    </location>
</feature>
<name>A0ABY6J0I4_9BACT</name>
<evidence type="ECO:0000313" key="3">
    <source>
        <dbReference type="EMBL" id="UYQ93156.1"/>
    </source>
</evidence>
<evidence type="ECO:0000256" key="2">
    <source>
        <dbReference type="SAM" id="SignalP"/>
    </source>
</evidence>
<protein>
    <recommendedName>
        <fullName evidence="5">Lipoprotein</fullName>
    </recommendedName>
</protein>
<evidence type="ECO:0000256" key="1">
    <source>
        <dbReference type="SAM" id="MobiDB-lite"/>
    </source>
</evidence>
<organism evidence="3 4">
    <name type="scientific">Chitinophaga horti</name>
    <dbReference type="NCBI Taxonomy" id="2920382"/>
    <lineage>
        <taxon>Bacteria</taxon>
        <taxon>Pseudomonadati</taxon>
        <taxon>Bacteroidota</taxon>
        <taxon>Chitinophagia</taxon>
        <taxon>Chitinophagales</taxon>
        <taxon>Chitinophagaceae</taxon>
        <taxon>Chitinophaga</taxon>
    </lineage>
</organism>
<evidence type="ECO:0000313" key="4">
    <source>
        <dbReference type="Proteomes" id="UP001162741"/>
    </source>
</evidence>
<feature type="signal peptide" evidence="2">
    <location>
        <begin position="1"/>
        <end position="20"/>
    </location>
</feature>
<dbReference type="EMBL" id="CP107006">
    <property type="protein sequence ID" value="UYQ93156.1"/>
    <property type="molecule type" value="Genomic_DNA"/>
</dbReference>
<keyword evidence="2" id="KW-0732">Signal</keyword>
<dbReference type="RefSeq" id="WP_264281281.1">
    <property type="nucleotide sequence ID" value="NZ_CP107006.1"/>
</dbReference>
<feature type="compositionally biased region" description="Low complexity" evidence="1">
    <location>
        <begin position="39"/>
        <end position="68"/>
    </location>
</feature>
<keyword evidence="4" id="KW-1185">Reference proteome</keyword>